<evidence type="ECO:0000313" key="1">
    <source>
        <dbReference type="Proteomes" id="UP000887576"/>
    </source>
</evidence>
<reference evidence="2" key="1">
    <citation type="submission" date="2022-11" db="UniProtKB">
        <authorList>
            <consortium name="WormBaseParasite"/>
        </authorList>
    </citation>
    <scope>IDENTIFICATION</scope>
</reference>
<organism evidence="1 2">
    <name type="scientific">Panagrolaimus sp. JU765</name>
    <dbReference type="NCBI Taxonomy" id="591449"/>
    <lineage>
        <taxon>Eukaryota</taxon>
        <taxon>Metazoa</taxon>
        <taxon>Ecdysozoa</taxon>
        <taxon>Nematoda</taxon>
        <taxon>Chromadorea</taxon>
        <taxon>Rhabditida</taxon>
        <taxon>Tylenchina</taxon>
        <taxon>Panagrolaimomorpha</taxon>
        <taxon>Panagrolaimoidea</taxon>
        <taxon>Panagrolaimidae</taxon>
        <taxon>Panagrolaimus</taxon>
    </lineage>
</organism>
<protein>
    <submittedName>
        <fullName evidence="2">Uncharacterized protein</fullName>
    </submittedName>
</protein>
<accession>A0AC34QFW3</accession>
<dbReference type="Proteomes" id="UP000887576">
    <property type="component" value="Unplaced"/>
</dbReference>
<proteinExistence type="predicted"/>
<dbReference type="WBParaSite" id="JU765_v2.g16066.t1">
    <property type="protein sequence ID" value="JU765_v2.g16066.t1"/>
    <property type="gene ID" value="JU765_v2.g16066"/>
</dbReference>
<name>A0AC34QFW3_9BILA</name>
<evidence type="ECO:0000313" key="2">
    <source>
        <dbReference type="WBParaSite" id="JU765_v2.g16066.t1"/>
    </source>
</evidence>
<sequence>MAPCKFAFEPFVHLLVSDSSVVKPHAWKHVVVLMIIMNHTILVHQLLWIICRCLSNHTRPFTVNSKANLTCTLEFLLPCLPLPSDLQLRMMYSFLKLSVHQRATVNANRICTGSKILMSTQLQCFKCF</sequence>